<dbReference type="EMBL" id="KC979882">
    <property type="protein sequence ID" value="AHG95153.1"/>
    <property type="molecule type" value="Genomic_DNA"/>
</dbReference>
<feature type="region of interest" description="Disordered" evidence="1">
    <location>
        <begin position="103"/>
        <end position="137"/>
    </location>
</feature>
<sequence>RTSSIPMPRRTSMAVLPMRRNEVSTSELQLPAHQFALSPAEEKCGKNNIPYHDSGAPHTSTPVSLRGVKISHALDRFRGTIHSKVRLNSPLVKASNALQEINQKQENHTTETDDNFTVASSLSLDQKPQPNEINRLR</sequence>
<dbReference type="AlphaFoldDB" id="W5RWX3"/>
<reference evidence="2" key="1">
    <citation type="submission" date="2013-04" db="EMBL/GenBank/DDBJ databases">
        <title>Nucleotide diversity in Pines.</title>
        <authorList>
            <person name="Wachowiak W."/>
            <person name="Cavers S."/>
        </authorList>
    </citation>
    <scope>NUCLEOTIDE SEQUENCE</scope>
    <source>
        <strain evidence="2">PS34_1852</strain>
    </source>
</reference>
<gene>
    <name evidence="2" type="ORF">Pr2_7</name>
</gene>
<feature type="non-terminal residue" evidence="2">
    <location>
        <position position="137"/>
    </location>
</feature>
<evidence type="ECO:0000256" key="1">
    <source>
        <dbReference type="SAM" id="MobiDB-lite"/>
    </source>
</evidence>
<accession>W5RWX3</accession>
<feature type="compositionally biased region" description="Polar residues" evidence="1">
    <location>
        <begin position="115"/>
        <end position="137"/>
    </location>
</feature>
<name>W5RWX3_PINSY</name>
<protein>
    <submittedName>
        <fullName evidence="2">Uncharacterized protein</fullName>
    </submittedName>
</protein>
<evidence type="ECO:0000313" key="2">
    <source>
        <dbReference type="EMBL" id="AHG95153.1"/>
    </source>
</evidence>
<organism evidence="2">
    <name type="scientific">Pinus sylvestris</name>
    <name type="common">Scotch pine</name>
    <dbReference type="NCBI Taxonomy" id="3349"/>
    <lineage>
        <taxon>Eukaryota</taxon>
        <taxon>Viridiplantae</taxon>
        <taxon>Streptophyta</taxon>
        <taxon>Embryophyta</taxon>
        <taxon>Tracheophyta</taxon>
        <taxon>Spermatophyta</taxon>
        <taxon>Pinopsida</taxon>
        <taxon>Pinidae</taxon>
        <taxon>Conifers I</taxon>
        <taxon>Pinales</taxon>
        <taxon>Pinaceae</taxon>
        <taxon>Pinus</taxon>
        <taxon>Pinus subgen. Pinus</taxon>
    </lineage>
</organism>
<feature type="non-terminal residue" evidence="2">
    <location>
        <position position="1"/>
    </location>
</feature>
<proteinExistence type="predicted"/>